<evidence type="ECO:0000313" key="2">
    <source>
        <dbReference type="EMBL" id="MFC6013681.1"/>
    </source>
</evidence>
<comment type="caution">
    <text evidence="2">The sequence shown here is derived from an EMBL/GenBank/DDBJ whole genome shotgun (WGS) entry which is preliminary data.</text>
</comment>
<accession>A0ABW1JXN6</accession>
<organism evidence="2 3">
    <name type="scientific">Nocardia lasii</name>
    <dbReference type="NCBI Taxonomy" id="1616107"/>
    <lineage>
        <taxon>Bacteria</taxon>
        <taxon>Bacillati</taxon>
        <taxon>Actinomycetota</taxon>
        <taxon>Actinomycetes</taxon>
        <taxon>Mycobacteriales</taxon>
        <taxon>Nocardiaceae</taxon>
        <taxon>Nocardia</taxon>
    </lineage>
</organism>
<feature type="region of interest" description="Disordered" evidence="1">
    <location>
        <begin position="25"/>
        <end position="56"/>
    </location>
</feature>
<dbReference type="Proteomes" id="UP001596223">
    <property type="component" value="Unassembled WGS sequence"/>
</dbReference>
<gene>
    <name evidence="2" type="ORF">ACFP3H_21705</name>
</gene>
<dbReference type="EMBL" id="JBHSQN010000014">
    <property type="protein sequence ID" value="MFC6013681.1"/>
    <property type="molecule type" value="Genomic_DNA"/>
</dbReference>
<dbReference type="RefSeq" id="WP_378608778.1">
    <property type="nucleotide sequence ID" value="NZ_JBHSQN010000014.1"/>
</dbReference>
<feature type="compositionally biased region" description="Basic and acidic residues" evidence="1">
    <location>
        <begin position="36"/>
        <end position="47"/>
    </location>
</feature>
<name>A0ABW1JXN6_9NOCA</name>
<reference evidence="3" key="1">
    <citation type="journal article" date="2019" name="Int. J. Syst. Evol. Microbiol.">
        <title>The Global Catalogue of Microorganisms (GCM) 10K type strain sequencing project: providing services to taxonomists for standard genome sequencing and annotation.</title>
        <authorList>
            <consortium name="The Broad Institute Genomics Platform"/>
            <consortium name="The Broad Institute Genome Sequencing Center for Infectious Disease"/>
            <person name="Wu L."/>
            <person name="Ma J."/>
        </authorList>
    </citation>
    <scope>NUCLEOTIDE SEQUENCE [LARGE SCALE GENOMIC DNA]</scope>
    <source>
        <strain evidence="3">CCUG 36956</strain>
    </source>
</reference>
<keyword evidence="3" id="KW-1185">Reference proteome</keyword>
<sequence length="56" mass="5934">MGAGWTVDDRWAGIATVPRSVAGAGLFDFGPAEPAETERTLSLPRDEQQDDAGTDE</sequence>
<proteinExistence type="predicted"/>
<evidence type="ECO:0000256" key="1">
    <source>
        <dbReference type="SAM" id="MobiDB-lite"/>
    </source>
</evidence>
<evidence type="ECO:0000313" key="3">
    <source>
        <dbReference type="Proteomes" id="UP001596223"/>
    </source>
</evidence>
<protein>
    <submittedName>
        <fullName evidence="2">Uncharacterized protein</fullName>
    </submittedName>
</protein>